<organism evidence="1 2">
    <name type="scientific">Orchesella cincta</name>
    <name type="common">Springtail</name>
    <name type="synonym">Podura cincta</name>
    <dbReference type="NCBI Taxonomy" id="48709"/>
    <lineage>
        <taxon>Eukaryota</taxon>
        <taxon>Metazoa</taxon>
        <taxon>Ecdysozoa</taxon>
        <taxon>Arthropoda</taxon>
        <taxon>Hexapoda</taxon>
        <taxon>Collembola</taxon>
        <taxon>Entomobryomorpha</taxon>
        <taxon>Entomobryoidea</taxon>
        <taxon>Orchesellidae</taxon>
        <taxon>Orchesellinae</taxon>
        <taxon>Orchesella</taxon>
    </lineage>
</organism>
<sequence length="183" mass="20172">MSAIRCYQCARIWSPLERPVAVSSDCQSPYPPPDSTSVECSELDYSEMSLKSDKIAIGKPTSSNVTVTSDLLNEFYYACTLLDHYGEYTDENGLGDTLRTCLRSTKKINDGSYRGKLDDLLGNTTDNGLLDLLQALSTVAIGNVTDVRGYICNQDNCNFSNQLISGFWVVTALQLALFKCFSN</sequence>
<keyword evidence="2" id="KW-1185">Reference proteome</keyword>
<reference evidence="1 2" key="1">
    <citation type="journal article" date="2016" name="Genome Biol. Evol.">
        <title>Gene Family Evolution Reflects Adaptation to Soil Environmental Stressors in the Genome of the Collembolan Orchesella cincta.</title>
        <authorList>
            <person name="Faddeeva-Vakhrusheva A."/>
            <person name="Derks M.F."/>
            <person name="Anvar S.Y."/>
            <person name="Agamennone V."/>
            <person name="Suring W."/>
            <person name="Smit S."/>
            <person name="van Straalen N.M."/>
            <person name="Roelofs D."/>
        </authorList>
    </citation>
    <scope>NUCLEOTIDE SEQUENCE [LARGE SCALE GENOMIC DNA]</scope>
    <source>
        <tissue evidence="1">Mixed pool</tissue>
    </source>
</reference>
<dbReference type="Proteomes" id="UP000094527">
    <property type="component" value="Unassembled WGS sequence"/>
</dbReference>
<evidence type="ECO:0000313" key="1">
    <source>
        <dbReference type="EMBL" id="ODM86641.1"/>
    </source>
</evidence>
<dbReference type="AlphaFoldDB" id="A0A1D2M146"/>
<comment type="caution">
    <text evidence="1">The sequence shown here is derived from an EMBL/GenBank/DDBJ whole genome shotgun (WGS) entry which is preliminary data.</text>
</comment>
<evidence type="ECO:0000313" key="2">
    <source>
        <dbReference type="Proteomes" id="UP000094527"/>
    </source>
</evidence>
<proteinExistence type="predicted"/>
<gene>
    <name evidence="1" type="ORF">Ocin01_20041</name>
</gene>
<protein>
    <submittedName>
        <fullName evidence="1">Uncharacterized protein</fullName>
    </submittedName>
</protein>
<dbReference type="EMBL" id="LJIJ01007844">
    <property type="protein sequence ID" value="ODM86641.1"/>
    <property type="molecule type" value="Genomic_DNA"/>
</dbReference>
<name>A0A1D2M146_ORCCI</name>
<accession>A0A1D2M146</accession>